<dbReference type="InterPro" id="IPR012337">
    <property type="entry name" value="RNaseH-like_sf"/>
</dbReference>
<name>A0A2H9N340_HUBC1</name>
<reference evidence="3" key="1">
    <citation type="submission" date="2017-09" db="EMBL/GenBank/DDBJ databases">
        <title>Depth-based differentiation of microbial function through sediment-hosted aquifers and enrichment of novel symbionts in the deep terrestrial subsurface.</title>
        <authorList>
            <person name="Probst A.J."/>
            <person name="Ladd B."/>
            <person name="Jarett J.K."/>
            <person name="Geller-Mcgrath D.E."/>
            <person name="Sieber C.M.K."/>
            <person name="Emerson J.B."/>
            <person name="Anantharaman K."/>
            <person name="Thomas B.C."/>
            <person name="Malmstrom R."/>
            <person name="Stieglmeier M."/>
            <person name="Klingl A."/>
            <person name="Woyke T."/>
            <person name="Ryan C.M."/>
            <person name="Banfield J.F."/>
        </authorList>
    </citation>
    <scope>NUCLEOTIDE SEQUENCE [LARGE SCALE GENOMIC DNA]</scope>
</reference>
<sequence length="393" mass="46308">MNSKELREKAIKRYENGESPKEIYQSLGKGKSWFFKWLKRYKLDGKDWAKSHSRKPHQSPKRMDKIMEQTVIETRKRLEKKPYAQIGAFNICWHLKQEGKNPPSLATLNRIIKRNNLVHKRLKYSPKGVNYPALVVTHSNYVHQMDVVGPRYLKEDGRFYSVNIIDAFDRRNSTNPEPRQNRIAVSKGLLSSWQTLGIPLYEQMDNQLSMRGSNHYPHSFGLVIRLCLYVGIQPLFIPLREPWRNGIIEHFQNVFDKMFFRAQYFKDFAYLCREAKNFEKYLNQNHHYSTLGGLTPNQKCSGNIQLLSASFRLPNKLSICPGYVHLIRFIRSDRILDIFGEKYVMPGEVEYEYVWATIDTAKEKLFIYHDSKLIVEYPYPLPKSSIDLSRFNL</sequence>
<dbReference type="Proteomes" id="UP000231449">
    <property type="component" value="Unassembled WGS sequence"/>
</dbReference>
<protein>
    <submittedName>
        <fullName evidence="2">Transposase</fullName>
    </submittedName>
</protein>
<dbReference type="InterPro" id="IPR009057">
    <property type="entry name" value="Homeodomain-like_sf"/>
</dbReference>
<dbReference type="SUPFAM" id="SSF53098">
    <property type="entry name" value="Ribonuclease H-like"/>
    <property type="match status" value="1"/>
</dbReference>
<proteinExistence type="predicted"/>
<dbReference type="EMBL" id="PFIH01000004">
    <property type="protein sequence ID" value="PIX28314.1"/>
    <property type="molecule type" value="Genomic_DNA"/>
</dbReference>
<accession>A0A2H9N340</accession>
<evidence type="ECO:0000313" key="3">
    <source>
        <dbReference type="Proteomes" id="UP000231449"/>
    </source>
</evidence>
<evidence type="ECO:0000313" key="2">
    <source>
        <dbReference type="EMBL" id="PIX28314.1"/>
    </source>
</evidence>
<evidence type="ECO:0000259" key="1">
    <source>
        <dbReference type="PROSITE" id="PS50994"/>
    </source>
</evidence>
<dbReference type="PROSITE" id="PS50994">
    <property type="entry name" value="INTEGRASE"/>
    <property type="match status" value="1"/>
</dbReference>
<dbReference type="GO" id="GO:0015074">
    <property type="term" value="P:DNA integration"/>
    <property type="evidence" value="ECO:0007669"/>
    <property type="project" value="InterPro"/>
</dbReference>
<dbReference type="SUPFAM" id="SSF46689">
    <property type="entry name" value="Homeodomain-like"/>
    <property type="match status" value="1"/>
</dbReference>
<dbReference type="InterPro" id="IPR036397">
    <property type="entry name" value="RNaseH_sf"/>
</dbReference>
<dbReference type="InterPro" id="IPR001584">
    <property type="entry name" value="Integrase_cat-core"/>
</dbReference>
<feature type="domain" description="Integrase catalytic" evidence="1">
    <location>
        <begin position="122"/>
        <end position="304"/>
    </location>
</feature>
<dbReference type="GO" id="GO:0003676">
    <property type="term" value="F:nucleic acid binding"/>
    <property type="evidence" value="ECO:0007669"/>
    <property type="project" value="InterPro"/>
</dbReference>
<gene>
    <name evidence="2" type="ORF">COZ66_00050</name>
</gene>
<organism evidence="2 3">
    <name type="scientific">Huberarchaeum crystalense</name>
    <dbReference type="NCBI Taxonomy" id="2014257"/>
    <lineage>
        <taxon>Archaea</taxon>
        <taxon>Candidatus Huberarchaeota</taxon>
        <taxon>Candidatus Huberarchaeia</taxon>
        <taxon>Candidatus Huberarchaeales</taxon>
        <taxon>Candidatus Huberarchaeaceae</taxon>
        <taxon>Candidatus Huberarchaeum</taxon>
    </lineage>
</organism>
<dbReference type="Pfam" id="PF13384">
    <property type="entry name" value="HTH_23"/>
    <property type="match status" value="1"/>
</dbReference>
<dbReference type="AlphaFoldDB" id="A0A2H9N340"/>
<comment type="caution">
    <text evidence="2">The sequence shown here is derived from an EMBL/GenBank/DDBJ whole genome shotgun (WGS) entry which is preliminary data.</text>
</comment>
<dbReference type="Gene3D" id="3.30.420.10">
    <property type="entry name" value="Ribonuclease H-like superfamily/Ribonuclease H"/>
    <property type="match status" value="1"/>
</dbReference>